<dbReference type="Proteomes" id="UP000076837">
    <property type="component" value="Unassembled WGS sequence"/>
</dbReference>
<reference evidence="1 2" key="1">
    <citation type="journal article" date="2016" name="Sci. Rep.">
        <title>Draft genome sequencing and secretome analysis of fungal phytopathogen Ascochyta rabiei provides insight into the necrotrophic effector repertoire.</title>
        <authorList>
            <person name="Verma S."/>
            <person name="Gazara R.K."/>
            <person name="Nizam S."/>
            <person name="Parween S."/>
            <person name="Chattopadhyay D."/>
            <person name="Verma P.K."/>
        </authorList>
    </citation>
    <scope>NUCLEOTIDE SEQUENCE [LARGE SCALE GENOMIC DNA]</scope>
    <source>
        <strain evidence="1 2">ArDII</strain>
    </source>
</reference>
<dbReference type="EMBL" id="JYNV01000274">
    <property type="protein sequence ID" value="KZM20607.1"/>
    <property type="molecule type" value="Genomic_DNA"/>
</dbReference>
<comment type="caution">
    <text evidence="1">The sequence shown here is derived from an EMBL/GenBank/DDBJ whole genome shotgun (WGS) entry which is preliminary data.</text>
</comment>
<evidence type="ECO:0000313" key="1">
    <source>
        <dbReference type="EMBL" id="KZM20607.1"/>
    </source>
</evidence>
<gene>
    <name evidence="1" type="ORF">ST47_g8217</name>
</gene>
<keyword evidence="2" id="KW-1185">Reference proteome</keyword>
<organism evidence="1 2">
    <name type="scientific">Didymella rabiei</name>
    <name type="common">Chickpea ascochyta blight fungus</name>
    <name type="synonym">Mycosphaerella rabiei</name>
    <dbReference type="NCBI Taxonomy" id="5454"/>
    <lineage>
        <taxon>Eukaryota</taxon>
        <taxon>Fungi</taxon>
        <taxon>Dikarya</taxon>
        <taxon>Ascomycota</taxon>
        <taxon>Pezizomycotina</taxon>
        <taxon>Dothideomycetes</taxon>
        <taxon>Pleosporomycetidae</taxon>
        <taxon>Pleosporales</taxon>
        <taxon>Pleosporineae</taxon>
        <taxon>Didymellaceae</taxon>
        <taxon>Ascochyta</taxon>
    </lineage>
</organism>
<proteinExistence type="predicted"/>
<accession>A0A162ZHT1</accession>
<dbReference type="AlphaFoldDB" id="A0A162ZHT1"/>
<name>A0A162ZHT1_DIDRA</name>
<protein>
    <submittedName>
        <fullName evidence="1">Uncharacterized protein</fullName>
    </submittedName>
</protein>
<evidence type="ECO:0000313" key="2">
    <source>
        <dbReference type="Proteomes" id="UP000076837"/>
    </source>
</evidence>
<sequence length="83" mass="8547">MFIHVFGPACVGPDVAQRLTSRLRSTCSSRQTQDMGTCGKASVVCTPGLRPEVAQGAFFVTGTLASAPRAAEGNGARAGTQYA</sequence>